<evidence type="ECO:0000259" key="5">
    <source>
        <dbReference type="PROSITE" id="PS50893"/>
    </source>
</evidence>
<dbReference type="PANTHER" id="PTHR45772">
    <property type="entry name" value="CONSERVED COMPONENT OF ABC TRANSPORTER FOR NATURAL AMINO ACIDS-RELATED"/>
    <property type="match status" value="1"/>
</dbReference>
<dbReference type="InterPro" id="IPR051120">
    <property type="entry name" value="ABC_AA/LPS_Transport"/>
</dbReference>
<dbReference type="PROSITE" id="PS50893">
    <property type="entry name" value="ABC_TRANSPORTER_2"/>
    <property type="match status" value="1"/>
</dbReference>
<dbReference type="SMART" id="SM00382">
    <property type="entry name" value="AAA"/>
    <property type="match status" value="1"/>
</dbReference>
<comment type="caution">
    <text evidence="6">The sequence shown here is derived from an EMBL/GenBank/DDBJ whole genome shotgun (WGS) entry which is preliminary data.</text>
</comment>
<keyword evidence="2" id="KW-0472">Membrane</keyword>
<dbReference type="Pfam" id="PF00005">
    <property type="entry name" value="ABC_tran"/>
    <property type="match status" value="1"/>
</dbReference>
<dbReference type="InterPro" id="IPR032823">
    <property type="entry name" value="BCA_ABC_TP_C"/>
</dbReference>
<gene>
    <name evidence="6" type="ORF">J2W49_001743</name>
</gene>
<dbReference type="Gene3D" id="3.40.50.300">
    <property type="entry name" value="P-loop containing nucleotide triphosphate hydrolases"/>
    <property type="match status" value="1"/>
</dbReference>
<organism evidence="6 7">
    <name type="scientific">Hydrogenophaga palleronii</name>
    <dbReference type="NCBI Taxonomy" id="65655"/>
    <lineage>
        <taxon>Bacteria</taxon>
        <taxon>Pseudomonadati</taxon>
        <taxon>Pseudomonadota</taxon>
        <taxon>Betaproteobacteria</taxon>
        <taxon>Burkholderiales</taxon>
        <taxon>Comamonadaceae</taxon>
        <taxon>Hydrogenophaga</taxon>
    </lineage>
</organism>
<keyword evidence="4 6" id="KW-0067">ATP-binding</keyword>
<protein>
    <submittedName>
        <fullName evidence="6">Branched-chain amino acid transport system ATP-binding protein</fullName>
    </submittedName>
</protein>
<proteinExistence type="predicted"/>
<dbReference type="SUPFAM" id="SSF52540">
    <property type="entry name" value="P-loop containing nucleoside triphosphate hydrolases"/>
    <property type="match status" value="1"/>
</dbReference>
<evidence type="ECO:0000256" key="4">
    <source>
        <dbReference type="ARBA" id="ARBA00022840"/>
    </source>
</evidence>
<dbReference type="InterPro" id="IPR003439">
    <property type="entry name" value="ABC_transporter-like_ATP-bd"/>
</dbReference>
<feature type="domain" description="ABC transporter" evidence="5">
    <location>
        <begin position="7"/>
        <end position="252"/>
    </location>
</feature>
<evidence type="ECO:0000256" key="2">
    <source>
        <dbReference type="ARBA" id="ARBA00022475"/>
    </source>
</evidence>
<evidence type="ECO:0000313" key="6">
    <source>
        <dbReference type="EMBL" id="MDR7149788.1"/>
    </source>
</evidence>
<sequence>MALLPLLDAKDITVRFGGLVAVDSVSATFMPGELVGIIGPNGAGKTTFFNAISGVTQPTSGALKVQGRELSGKGPHRFAAHGLARTFQTPRTFPDMLVRDNIAFGLKFAGRRPRKYIWWGEETTVPWVLRTPESILGLIGLRDQADLPAAAITPSQQRLLEIGMALATRPRMLLLDEVAAGLTENEVEEMARLIRRLRDELDLTVVWIEHAVTTLLRHVERVIVLYQGKKIADGTPAEVVRNAEVIEAYLGDEMNEPSTEHVVEEASA</sequence>
<keyword evidence="7" id="KW-1185">Reference proteome</keyword>
<evidence type="ECO:0000256" key="1">
    <source>
        <dbReference type="ARBA" id="ARBA00022448"/>
    </source>
</evidence>
<accession>A0ABU1WKH4</accession>
<dbReference type="GO" id="GO:0005524">
    <property type="term" value="F:ATP binding"/>
    <property type="evidence" value="ECO:0007669"/>
    <property type="project" value="UniProtKB-KW"/>
</dbReference>
<keyword evidence="2" id="KW-1003">Cell membrane</keyword>
<dbReference type="InterPro" id="IPR003593">
    <property type="entry name" value="AAA+_ATPase"/>
</dbReference>
<reference evidence="6 7" key="1">
    <citation type="submission" date="2023-07" db="EMBL/GenBank/DDBJ databases">
        <title>Sorghum-associated microbial communities from plants grown in Nebraska, USA.</title>
        <authorList>
            <person name="Schachtman D."/>
        </authorList>
    </citation>
    <scope>NUCLEOTIDE SEQUENCE [LARGE SCALE GENOMIC DNA]</scope>
    <source>
        <strain evidence="6 7">4249</strain>
    </source>
</reference>
<evidence type="ECO:0000313" key="7">
    <source>
        <dbReference type="Proteomes" id="UP001265700"/>
    </source>
</evidence>
<dbReference type="InterPro" id="IPR027417">
    <property type="entry name" value="P-loop_NTPase"/>
</dbReference>
<dbReference type="Pfam" id="PF12399">
    <property type="entry name" value="BCA_ABC_TP_C"/>
    <property type="match status" value="1"/>
</dbReference>
<dbReference type="RefSeq" id="WP_310314405.1">
    <property type="nucleotide sequence ID" value="NZ_JAVDWU010000003.1"/>
</dbReference>
<evidence type="ECO:0000256" key="3">
    <source>
        <dbReference type="ARBA" id="ARBA00022741"/>
    </source>
</evidence>
<keyword evidence="3" id="KW-0547">Nucleotide-binding</keyword>
<dbReference type="PANTHER" id="PTHR45772:SF7">
    <property type="entry name" value="AMINO ACID ABC TRANSPORTER ATP-BINDING PROTEIN"/>
    <property type="match status" value="1"/>
</dbReference>
<keyword evidence="1" id="KW-0813">Transport</keyword>
<dbReference type="EMBL" id="JAVDWU010000003">
    <property type="protein sequence ID" value="MDR7149788.1"/>
    <property type="molecule type" value="Genomic_DNA"/>
</dbReference>
<dbReference type="Proteomes" id="UP001265700">
    <property type="component" value="Unassembled WGS sequence"/>
</dbReference>
<name>A0ABU1WKH4_9BURK</name>
<dbReference type="CDD" id="cd03219">
    <property type="entry name" value="ABC_Mj1267_LivG_branched"/>
    <property type="match status" value="1"/>
</dbReference>